<name>A0A147B7F4_9ACAR</name>
<dbReference type="AlphaFoldDB" id="A0A147B7F4"/>
<proteinExistence type="predicted"/>
<protein>
    <submittedName>
        <fullName evidence="1">Uncharacterized protein</fullName>
    </submittedName>
</protein>
<reference evidence="1" key="1">
    <citation type="submission" date="2016-03" db="EMBL/GenBank/DDBJ databases">
        <title>Gut transcriptome analysis on engorged females of Ornithodoros mimon (Acari: Argasidae) and phylogenetic inferences of soft ticks.</title>
        <authorList>
            <person name="Landulfo G.A."/>
            <person name="Giovanni D."/>
            <person name="Carvalho E."/>
            <person name="Junqueira-de-Azevedo I."/>
            <person name="Patane J."/>
            <person name="Mendoca R."/>
            <person name="Barros-Battesti D."/>
        </authorList>
    </citation>
    <scope>NUCLEOTIDE SEQUENCE</scope>
    <source>
        <strain evidence="1">Females</strain>
        <tissue evidence="1">Gut</tissue>
    </source>
</reference>
<organism evidence="1">
    <name type="scientific">Alectorobius mimon</name>
    <dbReference type="NCBI Taxonomy" id="360319"/>
    <lineage>
        <taxon>Eukaryota</taxon>
        <taxon>Metazoa</taxon>
        <taxon>Ecdysozoa</taxon>
        <taxon>Arthropoda</taxon>
        <taxon>Chelicerata</taxon>
        <taxon>Arachnida</taxon>
        <taxon>Acari</taxon>
        <taxon>Parasitiformes</taxon>
        <taxon>Ixodida</taxon>
        <taxon>Ixodoidea</taxon>
        <taxon>Argasidae</taxon>
        <taxon>Ornithodorinae</taxon>
        <taxon>Alectorobius</taxon>
    </lineage>
</organism>
<evidence type="ECO:0000313" key="1">
    <source>
        <dbReference type="EMBL" id="JAR86703.1"/>
    </source>
</evidence>
<feature type="non-terminal residue" evidence="1">
    <location>
        <position position="1"/>
    </location>
</feature>
<dbReference type="EMBL" id="GEIB01001611">
    <property type="protein sequence ID" value="JAR86703.1"/>
    <property type="molecule type" value="Transcribed_RNA"/>
</dbReference>
<accession>A0A147B7F4</accession>
<sequence>GDRIVCHMLQVCFISIDGSYISWIEPQNVQYLSADMGFDVSYQRLVVLQWLQYAWFRRRLLSILSLRPSVTACCRAFCVANKLLLAYFSVA</sequence>